<evidence type="ECO:0000256" key="1">
    <source>
        <dbReference type="SAM" id="MobiDB-lite"/>
    </source>
</evidence>
<gene>
    <name evidence="2" type="ORF">P7K49_009410</name>
</gene>
<comment type="caution">
    <text evidence="2">The sequence shown here is derived from an EMBL/GenBank/DDBJ whole genome shotgun (WGS) entry which is preliminary data.</text>
</comment>
<evidence type="ECO:0000313" key="3">
    <source>
        <dbReference type="Proteomes" id="UP001266305"/>
    </source>
</evidence>
<proteinExistence type="predicted"/>
<dbReference type="Proteomes" id="UP001266305">
    <property type="component" value="Unassembled WGS sequence"/>
</dbReference>
<organism evidence="2 3">
    <name type="scientific">Saguinus oedipus</name>
    <name type="common">Cotton-top tamarin</name>
    <name type="synonym">Oedipomidas oedipus</name>
    <dbReference type="NCBI Taxonomy" id="9490"/>
    <lineage>
        <taxon>Eukaryota</taxon>
        <taxon>Metazoa</taxon>
        <taxon>Chordata</taxon>
        <taxon>Craniata</taxon>
        <taxon>Vertebrata</taxon>
        <taxon>Euteleostomi</taxon>
        <taxon>Mammalia</taxon>
        <taxon>Eutheria</taxon>
        <taxon>Euarchontoglires</taxon>
        <taxon>Primates</taxon>
        <taxon>Haplorrhini</taxon>
        <taxon>Platyrrhini</taxon>
        <taxon>Cebidae</taxon>
        <taxon>Callitrichinae</taxon>
        <taxon>Saguinus</taxon>
    </lineage>
</organism>
<sequence>MVGVLPTSPLPLAQTGDLVLGPGDLVLGTGGLVLGRAIQAASRVIRKMYRGLEGHTKCSQSLLCLSQPSPVPISSCSEHFAIRRFQSMPVRLLGHSPVLRNITNSQAPDGWRKSEASGGAASSSGEDKENVRFWKAGMGALWGEEGACWGSSLACEDPPLSSWLQDGFVFKMPWKPPHLTSAHALAEWASRREAFAQRPSSAPDLMVHPESWPLAGVWGGNLEEEKGGLNPQALGTFPQEDGGRNCPLL</sequence>
<feature type="region of interest" description="Disordered" evidence="1">
    <location>
        <begin position="225"/>
        <end position="249"/>
    </location>
</feature>
<feature type="region of interest" description="Disordered" evidence="1">
    <location>
        <begin position="104"/>
        <end position="127"/>
    </location>
</feature>
<evidence type="ECO:0000313" key="2">
    <source>
        <dbReference type="EMBL" id="KAK2109664.1"/>
    </source>
</evidence>
<dbReference type="InterPro" id="IPR000751">
    <property type="entry name" value="MPI_Phosphatase"/>
</dbReference>
<keyword evidence="3" id="KW-1185">Reference proteome</keyword>
<reference evidence="2 3" key="1">
    <citation type="submission" date="2023-05" db="EMBL/GenBank/DDBJ databases">
        <title>B98-5 Cell Line De Novo Hybrid Assembly: An Optical Mapping Approach.</title>
        <authorList>
            <person name="Kananen K."/>
            <person name="Auerbach J.A."/>
            <person name="Kautto E."/>
            <person name="Blachly J.S."/>
        </authorList>
    </citation>
    <scope>NUCLEOTIDE SEQUENCE [LARGE SCALE GENOMIC DNA]</scope>
    <source>
        <strain evidence="2">B95-8</strain>
        <tissue evidence="2">Cell line</tissue>
    </source>
</reference>
<dbReference type="EMBL" id="JASSZA010000005">
    <property type="protein sequence ID" value="KAK2109664.1"/>
    <property type="molecule type" value="Genomic_DNA"/>
</dbReference>
<protein>
    <submittedName>
        <fullName evidence="2">Uncharacterized protein</fullName>
    </submittedName>
</protein>
<accession>A0ABQ9VJV8</accession>
<name>A0ABQ9VJV8_SAGOE</name>
<dbReference type="Pfam" id="PF06617">
    <property type="entry name" value="M-inducer_phosp"/>
    <property type="match status" value="2"/>
</dbReference>